<dbReference type="SUPFAM" id="SSF54001">
    <property type="entry name" value="Cysteine proteinases"/>
    <property type="match status" value="1"/>
</dbReference>
<dbReference type="AlphaFoldDB" id="A0A8J3Y8E7"/>
<dbReference type="PANTHER" id="PTHR47359:SF3">
    <property type="entry name" value="NLP_P60 DOMAIN-CONTAINING PROTEIN-RELATED"/>
    <property type="match status" value="1"/>
</dbReference>
<keyword evidence="2" id="KW-0645">Protease</keyword>
<feature type="domain" description="NlpC/P60" evidence="5">
    <location>
        <begin position="160"/>
        <end position="277"/>
    </location>
</feature>
<protein>
    <recommendedName>
        <fullName evidence="5">NlpC/P60 domain-containing protein</fullName>
    </recommendedName>
</protein>
<dbReference type="Gene3D" id="3.90.1720.10">
    <property type="entry name" value="endopeptidase domain like (from Nostoc punctiforme)"/>
    <property type="match status" value="1"/>
</dbReference>
<evidence type="ECO:0000256" key="2">
    <source>
        <dbReference type="ARBA" id="ARBA00022670"/>
    </source>
</evidence>
<name>A0A8J3Y8E7_9ACTN</name>
<evidence type="ECO:0000256" key="1">
    <source>
        <dbReference type="ARBA" id="ARBA00007074"/>
    </source>
</evidence>
<dbReference type="GO" id="GO:0008234">
    <property type="term" value="F:cysteine-type peptidase activity"/>
    <property type="evidence" value="ECO:0007669"/>
    <property type="project" value="UniProtKB-KW"/>
</dbReference>
<keyword evidence="3" id="KW-0378">Hydrolase</keyword>
<accession>A0A8J3Y8E7</accession>
<dbReference type="PROSITE" id="PS51935">
    <property type="entry name" value="NLPC_P60"/>
    <property type="match status" value="1"/>
</dbReference>
<dbReference type="InterPro" id="IPR000064">
    <property type="entry name" value="NLP_P60_dom"/>
</dbReference>
<sequence>MRELSSGRRRRLSANTGNIALSTALGLCLCAGQLAVTPAGSAGSAAPAAPAPAMTEVAAATKKPRLDMSIPDRSITWGSKVKVVARVYDPATGKAVTTGTIRLQGWRDGAYRTWQSRKVDKDGRLTFYSKPGRTATMRVTYAGSGGWANAAKAGVVVTVKASGAKVLAEAQRHKGKRYVFGSSGPDTFDCSGYTMYVYRKAAGKKLPHKANSQQKYGKAVSKSGKRVGDLIVFRSGSYGTHVAIYAGGNYMWAAPNSKSVVKKQKIYSSNYVVRRLV</sequence>
<keyword evidence="4" id="KW-0788">Thiol protease</keyword>
<organism evidence="6 7">
    <name type="scientific">Spirilliplanes yamanashiensis</name>
    <dbReference type="NCBI Taxonomy" id="42233"/>
    <lineage>
        <taxon>Bacteria</taxon>
        <taxon>Bacillati</taxon>
        <taxon>Actinomycetota</taxon>
        <taxon>Actinomycetes</taxon>
        <taxon>Micromonosporales</taxon>
        <taxon>Micromonosporaceae</taxon>
        <taxon>Spirilliplanes</taxon>
    </lineage>
</organism>
<evidence type="ECO:0000256" key="4">
    <source>
        <dbReference type="ARBA" id="ARBA00022807"/>
    </source>
</evidence>
<evidence type="ECO:0000313" key="7">
    <source>
        <dbReference type="Proteomes" id="UP000652013"/>
    </source>
</evidence>
<proteinExistence type="inferred from homology"/>
<reference evidence="6" key="1">
    <citation type="submission" date="2021-01" db="EMBL/GenBank/DDBJ databases">
        <title>Whole genome shotgun sequence of Spirilliplanes yamanashiensis NBRC 15828.</title>
        <authorList>
            <person name="Komaki H."/>
            <person name="Tamura T."/>
        </authorList>
    </citation>
    <scope>NUCLEOTIDE SEQUENCE</scope>
    <source>
        <strain evidence="6">NBRC 15828</strain>
    </source>
</reference>
<dbReference type="PANTHER" id="PTHR47359">
    <property type="entry name" value="PEPTIDOGLYCAN DL-ENDOPEPTIDASE CWLO"/>
    <property type="match status" value="1"/>
</dbReference>
<dbReference type="Pfam" id="PF00877">
    <property type="entry name" value="NLPC_P60"/>
    <property type="match status" value="1"/>
</dbReference>
<dbReference type="EMBL" id="BOOY01000020">
    <property type="protein sequence ID" value="GIJ03394.1"/>
    <property type="molecule type" value="Genomic_DNA"/>
</dbReference>
<comment type="caution">
    <text evidence="6">The sequence shown here is derived from an EMBL/GenBank/DDBJ whole genome shotgun (WGS) entry which is preliminary data.</text>
</comment>
<gene>
    <name evidence="6" type="ORF">Sya03_27460</name>
</gene>
<comment type="similarity">
    <text evidence="1">Belongs to the peptidase C40 family.</text>
</comment>
<evidence type="ECO:0000259" key="5">
    <source>
        <dbReference type="PROSITE" id="PS51935"/>
    </source>
</evidence>
<dbReference type="Proteomes" id="UP000652013">
    <property type="component" value="Unassembled WGS sequence"/>
</dbReference>
<dbReference type="InterPro" id="IPR051794">
    <property type="entry name" value="PG_Endopeptidase_C40"/>
</dbReference>
<evidence type="ECO:0000256" key="3">
    <source>
        <dbReference type="ARBA" id="ARBA00022801"/>
    </source>
</evidence>
<evidence type="ECO:0000313" key="6">
    <source>
        <dbReference type="EMBL" id="GIJ03394.1"/>
    </source>
</evidence>
<dbReference type="InterPro" id="IPR038765">
    <property type="entry name" value="Papain-like_cys_pep_sf"/>
</dbReference>
<keyword evidence="7" id="KW-1185">Reference proteome</keyword>
<dbReference type="GO" id="GO:0006508">
    <property type="term" value="P:proteolysis"/>
    <property type="evidence" value="ECO:0007669"/>
    <property type="project" value="UniProtKB-KW"/>
</dbReference>